<feature type="domain" description="Semialdehyde dehydrogenase NAD-binding" evidence="3">
    <location>
        <begin position="5"/>
        <end position="122"/>
    </location>
</feature>
<dbReference type="Gene3D" id="3.40.50.720">
    <property type="entry name" value="NAD(P)-binding Rossmann-like Domain"/>
    <property type="match status" value="1"/>
</dbReference>
<dbReference type="AlphaFoldDB" id="A0AAW0G5T6"/>
<dbReference type="EMBL" id="JASBNA010000022">
    <property type="protein sequence ID" value="KAK7685081.1"/>
    <property type="molecule type" value="Genomic_DNA"/>
</dbReference>
<dbReference type="SMART" id="SM00859">
    <property type="entry name" value="Semialdhyde_dh"/>
    <property type="match status" value="1"/>
</dbReference>
<dbReference type="GO" id="GO:0051170">
    <property type="term" value="P:import into nucleus"/>
    <property type="evidence" value="ECO:0007669"/>
    <property type="project" value="TreeGrafter"/>
</dbReference>
<dbReference type="PANTHER" id="PTHR14097">
    <property type="entry name" value="OXIDOREDUCTASE HTATIP2"/>
    <property type="match status" value="1"/>
</dbReference>
<sequence length="240" mass="26147">MSGKTALIFGATGATGRVLLQELLGSASYTLVGEYGRRTTPSDQITVGKDKLRQKVVDFEKLDEAQLNELRWDVVFMCLGSRISGMGAAAAATFEKVDREYVVNAAKAARTTDGSSSQRLVYISGFTPNTEARRLYSRSKAFTERDLAAIGYEETIFFRPGGLTDGQRSERRLGEVIAHSIISLNKSWSDKLLMPIPVLAKALKNAGTLALGMIKPYALEGSTQPFTVIENKSILSIAEK</sequence>
<dbReference type="Proteomes" id="UP001385951">
    <property type="component" value="Unassembled WGS sequence"/>
</dbReference>
<organism evidence="4 5">
    <name type="scientific">Cerrena zonata</name>
    <dbReference type="NCBI Taxonomy" id="2478898"/>
    <lineage>
        <taxon>Eukaryota</taxon>
        <taxon>Fungi</taxon>
        <taxon>Dikarya</taxon>
        <taxon>Basidiomycota</taxon>
        <taxon>Agaricomycotina</taxon>
        <taxon>Agaricomycetes</taxon>
        <taxon>Polyporales</taxon>
        <taxon>Cerrenaceae</taxon>
        <taxon>Cerrena</taxon>
    </lineage>
</organism>
<proteinExistence type="inferred from homology"/>
<evidence type="ECO:0000259" key="3">
    <source>
        <dbReference type="SMART" id="SM00859"/>
    </source>
</evidence>
<comment type="subcellular location">
    <subcellularLocation>
        <location evidence="1">Mitochondrion outer membrane</location>
        <topology evidence="1">Peripheral membrane protein</topology>
    </subcellularLocation>
</comment>
<dbReference type="InterPro" id="IPR000534">
    <property type="entry name" value="Semialdehyde_DH_NAD-bd"/>
</dbReference>
<comment type="caution">
    <text evidence="4">The sequence shown here is derived from an EMBL/GenBank/DDBJ whole genome shotgun (WGS) entry which is preliminary data.</text>
</comment>
<accession>A0AAW0G5T6</accession>
<dbReference type="GO" id="GO:0016620">
    <property type="term" value="F:oxidoreductase activity, acting on the aldehyde or oxo group of donors, NAD or NADP as acceptor"/>
    <property type="evidence" value="ECO:0007669"/>
    <property type="project" value="InterPro"/>
</dbReference>
<reference evidence="4 5" key="1">
    <citation type="submission" date="2022-09" db="EMBL/GenBank/DDBJ databases">
        <authorList>
            <person name="Palmer J.M."/>
        </authorList>
    </citation>
    <scope>NUCLEOTIDE SEQUENCE [LARGE SCALE GENOMIC DNA]</scope>
    <source>
        <strain evidence="4 5">DSM 7382</strain>
    </source>
</reference>
<dbReference type="GO" id="GO:0051287">
    <property type="term" value="F:NAD binding"/>
    <property type="evidence" value="ECO:0007669"/>
    <property type="project" value="InterPro"/>
</dbReference>
<evidence type="ECO:0000313" key="5">
    <source>
        <dbReference type="Proteomes" id="UP001385951"/>
    </source>
</evidence>
<evidence type="ECO:0000313" key="4">
    <source>
        <dbReference type="EMBL" id="KAK7685081.1"/>
    </source>
</evidence>
<evidence type="ECO:0000256" key="2">
    <source>
        <dbReference type="ARBA" id="ARBA00006617"/>
    </source>
</evidence>
<dbReference type="GO" id="GO:1901607">
    <property type="term" value="P:alpha-amino acid biosynthetic process"/>
    <property type="evidence" value="ECO:0007669"/>
    <property type="project" value="UniProtKB-ARBA"/>
</dbReference>
<name>A0AAW0G5T6_9APHY</name>
<dbReference type="Pfam" id="PF13460">
    <property type="entry name" value="NAD_binding_10"/>
    <property type="match status" value="1"/>
</dbReference>
<protein>
    <recommendedName>
        <fullName evidence="3">Semialdehyde dehydrogenase NAD-binding domain-containing protein</fullName>
    </recommendedName>
</protein>
<gene>
    <name evidence="4" type="ORF">QCA50_011918</name>
</gene>
<keyword evidence="5" id="KW-1185">Reference proteome</keyword>
<dbReference type="PANTHER" id="PTHR14097:SF7">
    <property type="entry name" value="OXIDOREDUCTASE HTATIP2"/>
    <property type="match status" value="1"/>
</dbReference>
<dbReference type="InterPro" id="IPR036291">
    <property type="entry name" value="NAD(P)-bd_dom_sf"/>
</dbReference>
<dbReference type="InterPro" id="IPR016040">
    <property type="entry name" value="NAD(P)-bd_dom"/>
</dbReference>
<dbReference type="SUPFAM" id="SSF51735">
    <property type="entry name" value="NAD(P)-binding Rossmann-fold domains"/>
    <property type="match status" value="1"/>
</dbReference>
<comment type="similarity">
    <text evidence="2">Belongs to the FMP52 family.</text>
</comment>
<dbReference type="GO" id="GO:0005741">
    <property type="term" value="C:mitochondrial outer membrane"/>
    <property type="evidence" value="ECO:0007669"/>
    <property type="project" value="UniProtKB-SubCell"/>
</dbReference>
<evidence type="ECO:0000256" key="1">
    <source>
        <dbReference type="ARBA" id="ARBA00004450"/>
    </source>
</evidence>